<evidence type="ECO:0000313" key="6">
    <source>
        <dbReference type="EMBL" id="QNP42187.1"/>
    </source>
</evidence>
<dbReference type="AlphaFoldDB" id="A0A7H0G1M1"/>
<dbReference type="GO" id="GO:0003755">
    <property type="term" value="F:peptidyl-prolyl cis-trans isomerase activity"/>
    <property type="evidence" value="ECO:0007669"/>
    <property type="project" value="UniProtKB-KW"/>
</dbReference>
<dbReference type="PANTHER" id="PTHR43246">
    <property type="entry name" value="PEPTIDYL-PROLYL CIS-TRANS ISOMERASE CYP38, CHLOROPLASTIC"/>
    <property type="match status" value="1"/>
</dbReference>
<name>A0A7H0G1M1_9GAMM</name>
<dbReference type="SUPFAM" id="SSF50891">
    <property type="entry name" value="Cyclophilin-like"/>
    <property type="match status" value="1"/>
</dbReference>
<dbReference type="EC" id="5.2.1.8" evidence="1"/>
<feature type="compositionally biased region" description="Low complexity" evidence="4">
    <location>
        <begin position="16"/>
        <end position="43"/>
    </location>
</feature>
<dbReference type="InterPro" id="IPR044665">
    <property type="entry name" value="E_coli_cyclophilin_A-like"/>
</dbReference>
<evidence type="ECO:0000313" key="7">
    <source>
        <dbReference type="Proteomes" id="UP000516018"/>
    </source>
</evidence>
<keyword evidence="7" id="KW-1185">Reference proteome</keyword>
<protein>
    <recommendedName>
        <fullName evidence="1">peptidylprolyl isomerase</fullName>
        <ecNumber evidence="1">5.2.1.8</ecNumber>
    </recommendedName>
</protein>
<dbReference type="Proteomes" id="UP000516018">
    <property type="component" value="Chromosome"/>
</dbReference>
<gene>
    <name evidence="6" type="ORF">H8B22_10960</name>
</gene>
<evidence type="ECO:0000256" key="2">
    <source>
        <dbReference type="ARBA" id="ARBA00023110"/>
    </source>
</evidence>
<dbReference type="InterPro" id="IPR002130">
    <property type="entry name" value="Cyclophilin-type_PPIase_dom"/>
</dbReference>
<dbReference type="EMBL" id="CP060820">
    <property type="protein sequence ID" value="QNP42187.1"/>
    <property type="molecule type" value="Genomic_DNA"/>
</dbReference>
<evidence type="ECO:0000256" key="4">
    <source>
        <dbReference type="SAM" id="MobiDB-lite"/>
    </source>
</evidence>
<dbReference type="Pfam" id="PF00160">
    <property type="entry name" value="Pro_isomerase"/>
    <property type="match status" value="1"/>
</dbReference>
<accession>A0A7H0G1M1</accession>
<keyword evidence="2" id="KW-0697">Rotamase</keyword>
<dbReference type="PROSITE" id="PS50072">
    <property type="entry name" value="CSA_PPIASE_2"/>
    <property type="match status" value="1"/>
</dbReference>
<evidence type="ECO:0000259" key="5">
    <source>
        <dbReference type="PROSITE" id="PS50072"/>
    </source>
</evidence>
<sequence length="317" mass="34276">MACTSHVDARSKKPAAKASTQKTATKPAAKPATRTDAATAKPKSTQEILDATTPADWRRLDPANTLYVDLAAGRVVIELAPGFAPEHAANIRTLAKEGYWNGLSINRSQDNFVVQWGDAAEGEKQKKPLGGAKAKLPAEFERAGKGVKFTRLTDADGWAPQVGFADGFPAARDPQAGKAWLAHCYGAVGAGRDVAADSSNGTELYVVTGQSPRQLDRNITVVGRVVQGMEFLSVLPRGTGALGFYEKPEQRTAIKALRLASEVPENDRVPLELLRTDTPAFTQLVEARRNRRDEWYKRPAGHIDLCNVPLPVRTPKS</sequence>
<feature type="domain" description="PPIase cyclophilin-type" evidence="5">
    <location>
        <begin position="71"/>
        <end position="259"/>
    </location>
</feature>
<proteinExistence type="predicted"/>
<evidence type="ECO:0000256" key="1">
    <source>
        <dbReference type="ARBA" id="ARBA00013194"/>
    </source>
</evidence>
<dbReference type="KEGG" id="lsx:H8B22_10960"/>
<evidence type="ECO:0000256" key="3">
    <source>
        <dbReference type="ARBA" id="ARBA00023235"/>
    </source>
</evidence>
<dbReference type="InterPro" id="IPR029000">
    <property type="entry name" value="Cyclophilin-like_dom_sf"/>
</dbReference>
<reference evidence="6 7" key="1">
    <citation type="submission" date="2020-08" db="EMBL/GenBank/DDBJ databases">
        <title>Lysobacter sp. II4 sp. nov., isolated from soil.</title>
        <authorList>
            <person name="Woo C.Y."/>
            <person name="Kim J."/>
        </authorList>
    </citation>
    <scope>NUCLEOTIDE SEQUENCE [LARGE SCALE GENOMIC DNA]</scope>
    <source>
        <strain evidence="6 7">II4</strain>
    </source>
</reference>
<organism evidence="6 7">
    <name type="scientific">Agrilutibacter terrestris</name>
    <dbReference type="NCBI Taxonomy" id="2865112"/>
    <lineage>
        <taxon>Bacteria</taxon>
        <taxon>Pseudomonadati</taxon>
        <taxon>Pseudomonadota</taxon>
        <taxon>Gammaproteobacteria</taxon>
        <taxon>Lysobacterales</taxon>
        <taxon>Lysobacteraceae</taxon>
        <taxon>Agrilutibacter</taxon>
    </lineage>
</organism>
<keyword evidence="3 6" id="KW-0413">Isomerase</keyword>
<feature type="region of interest" description="Disordered" evidence="4">
    <location>
        <begin position="1"/>
        <end position="50"/>
    </location>
</feature>
<dbReference type="Gene3D" id="2.40.100.10">
    <property type="entry name" value="Cyclophilin-like"/>
    <property type="match status" value="1"/>
</dbReference>